<dbReference type="EMBL" id="JBHSLI010000004">
    <property type="protein sequence ID" value="MFC5293504.1"/>
    <property type="molecule type" value="Genomic_DNA"/>
</dbReference>
<keyword evidence="7" id="KW-1185">Reference proteome</keyword>
<dbReference type="InterPro" id="IPR001279">
    <property type="entry name" value="Metallo-B-lactamas"/>
</dbReference>
<evidence type="ECO:0000256" key="4">
    <source>
        <dbReference type="ARBA" id="ARBA00022833"/>
    </source>
</evidence>
<keyword evidence="2" id="KW-0479">Metal-binding</keyword>
<dbReference type="InterPro" id="IPR051013">
    <property type="entry name" value="MBL_superfamily_lactonases"/>
</dbReference>
<dbReference type="Pfam" id="PF00753">
    <property type="entry name" value="Lactamase_B"/>
    <property type="match status" value="1"/>
</dbReference>
<evidence type="ECO:0000256" key="3">
    <source>
        <dbReference type="ARBA" id="ARBA00022801"/>
    </source>
</evidence>
<dbReference type="InterPro" id="IPR036866">
    <property type="entry name" value="RibonucZ/Hydroxyglut_hydro"/>
</dbReference>
<evidence type="ECO:0000313" key="7">
    <source>
        <dbReference type="Proteomes" id="UP001595976"/>
    </source>
</evidence>
<reference evidence="7" key="1">
    <citation type="journal article" date="2019" name="Int. J. Syst. Evol. Microbiol.">
        <title>The Global Catalogue of Microorganisms (GCM) 10K type strain sequencing project: providing services to taxonomists for standard genome sequencing and annotation.</title>
        <authorList>
            <consortium name="The Broad Institute Genomics Platform"/>
            <consortium name="The Broad Institute Genome Sequencing Center for Infectious Disease"/>
            <person name="Wu L."/>
            <person name="Ma J."/>
        </authorList>
    </citation>
    <scope>NUCLEOTIDE SEQUENCE [LARGE SCALE GENOMIC DNA]</scope>
    <source>
        <strain evidence="7">CGMCC 1.15643</strain>
    </source>
</reference>
<proteinExistence type="inferred from homology"/>
<dbReference type="SUPFAM" id="SSF56281">
    <property type="entry name" value="Metallo-hydrolase/oxidoreductase"/>
    <property type="match status" value="1"/>
</dbReference>
<keyword evidence="3" id="KW-0378">Hydrolase</keyword>
<evidence type="ECO:0000256" key="1">
    <source>
        <dbReference type="ARBA" id="ARBA00007749"/>
    </source>
</evidence>
<organism evidence="6 7">
    <name type="scientific">Bosea minatitlanensis</name>
    <dbReference type="NCBI Taxonomy" id="128782"/>
    <lineage>
        <taxon>Bacteria</taxon>
        <taxon>Pseudomonadati</taxon>
        <taxon>Pseudomonadota</taxon>
        <taxon>Alphaproteobacteria</taxon>
        <taxon>Hyphomicrobiales</taxon>
        <taxon>Boseaceae</taxon>
        <taxon>Bosea</taxon>
    </lineage>
</organism>
<name>A0ABW0F636_9HYPH</name>
<dbReference type="PANTHER" id="PTHR42978:SF6">
    <property type="entry name" value="QUORUM-QUENCHING LACTONASE YTNP-RELATED"/>
    <property type="match status" value="1"/>
</dbReference>
<dbReference type="CDD" id="cd07720">
    <property type="entry name" value="OPHC2-like_MBL-fold"/>
    <property type="match status" value="1"/>
</dbReference>
<keyword evidence="4" id="KW-0862">Zinc</keyword>
<dbReference type="Gene3D" id="3.60.15.10">
    <property type="entry name" value="Ribonuclease Z/Hydroxyacylglutathione hydrolase-like"/>
    <property type="match status" value="1"/>
</dbReference>
<sequence>MSRLPARQVPAVHHRRFGDWLVSTVSDGYVDSPPGAIPSLSQEEVDRLMVAAQGTPAIRTSVNMFALRGHGRTYLFDAGSGTTMGPSCGRLPETLEVAGIAPEDVDAILLTHVHPDHSNGLTSDEGEALFPRAEVIVHETELSHWFDDAAMAVATERSKTRYFAAARFRLAPYKGRLRTFRDGEEVLPGITGILCPGHTPGHASYRIASGQGGPDLMIWGDTVHIPEIQVPRPEITMLYDTEPPMAAASRRMIFETVVRDGLLVAGMHVHFPGFARMAEVDGQYRLLPEPWSYEI</sequence>
<gene>
    <name evidence="6" type="ORF">ACFPK2_10945</name>
</gene>
<comment type="similarity">
    <text evidence="1">Belongs to the metallo-beta-lactamase superfamily.</text>
</comment>
<dbReference type="SMART" id="SM00849">
    <property type="entry name" value="Lactamase_B"/>
    <property type="match status" value="1"/>
</dbReference>
<evidence type="ECO:0000259" key="5">
    <source>
        <dbReference type="SMART" id="SM00849"/>
    </source>
</evidence>
<dbReference type="Proteomes" id="UP001595976">
    <property type="component" value="Unassembled WGS sequence"/>
</dbReference>
<dbReference type="PANTHER" id="PTHR42978">
    <property type="entry name" value="QUORUM-QUENCHING LACTONASE YTNP-RELATED-RELATED"/>
    <property type="match status" value="1"/>
</dbReference>
<evidence type="ECO:0000256" key="2">
    <source>
        <dbReference type="ARBA" id="ARBA00022723"/>
    </source>
</evidence>
<feature type="domain" description="Metallo-beta-lactamase" evidence="5">
    <location>
        <begin position="61"/>
        <end position="268"/>
    </location>
</feature>
<dbReference type="RefSeq" id="WP_158443959.1">
    <property type="nucleotide sequence ID" value="NZ_JAOAOS010000013.1"/>
</dbReference>
<accession>A0ABW0F636</accession>
<protein>
    <submittedName>
        <fullName evidence="6">MBL fold metallo-hydrolase</fullName>
    </submittedName>
</protein>
<evidence type="ECO:0000313" key="6">
    <source>
        <dbReference type="EMBL" id="MFC5293504.1"/>
    </source>
</evidence>
<comment type="caution">
    <text evidence="6">The sequence shown here is derived from an EMBL/GenBank/DDBJ whole genome shotgun (WGS) entry which is preliminary data.</text>
</comment>